<evidence type="ECO:0000256" key="1">
    <source>
        <dbReference type="ARBA" id="ARBA00010462"/>
    </source>
</evidence>
<feature type="domain" description="Proliferating cell nuclear antigen PCNA N-terminal" evidence="7">
    <location>
        <begin position="29"/>
        <end position="121"/>
    </location>
</feature>
<sequence>MYYGFNFLKSGPPYVMPKYVLTYMDAKEFAYIIDSLSVLVEEASFVLRSDGLFLRALDASRTAMVDLSMPKEAFEEFPEVEEEVKLGFNFKDLKKLLRRVKKGDKISLEIEESRVKVKLVGKSVRSITLPMIEVVSEELPTPKVVFTALVKTSSDVLASAVKDADAVADEVKFEANEDAFVISAASDKGEVEVRLDKGSELVYEFDVKEPASARYSLEYLVDIVGKASKISDIATVELATAKPVLLTFDIPAGGRIAYYVAPRVE</sequence>
<evidence type="ECO:0000256" key="3">
    <source>
        <dbReference type="ARBA" id="ARBA00023125"/>
    </source>
</evidence>
<evidence type="ECO:0000313" key="9">
    <source>
        <dbReference type="EMBL" id="ABO08415.1"/>
    </source>
</evidence>
<dbReference type="PROSITE" id="PS01251">
    <property type="entry name" value="PCNA_1"/>
    <property type="match status" value="1"/>
</dbReference>
<dbReference type="Pfam" id="PF00705">
    <property type="entry name" value="PCNA_N"/>
    <property type="match status" value="1"/>
</dbReference>
<dbReference type="Pfam" id="PF02747">
    <property type="entry name" value="PCNA_C"/>
    <property type="match status" value="1"/>
</dbReference>
<keyword evidence="2 4" id="KW-0235">DNA replication</keyword>
<comment type="subunit">
    <text evidence="4">Homotrimer. The subunits circularize to form a toroid; DNA passes through its center. Replication factor C (RFC) is required to load the toroid on the DNA.</text>
</comment>
<organism evidence="9 10">
    <name type="scientific">Pyrobaculum calidifontis (strain DSM 21063 / JCM 11548 / VA1)</name>
    <dbReference type="NCBI Taxonomy" id="410359"/>
    <lineage>
        <taxon>Archaea</taxon>
        <taxon>Thermoproteota</taxon>
        <taxon>Thermoprotei</taxon>
        <taxon>Thermoproteales</taxon>
        <taxon>Thermoproteaceae</taxon>
        <taxon>Pyrobaculum</taxon>
    </lineage>
</organism>
<evidence type="ECO:0000256" key="2">
    <source>
        <dbReference type="ARBA" id="ARBA00022705"/>
    </source>
</evidence>
<evidence type="ECO:0000259" key="7">
    <source>
        <dbReference type="Pfam" id="PF00705"/>
    </source>
</evidence>
<comment type="function">
    <text evidence="6">Sliding clamp subunit. Responsible for tethering the catalytic subunit of DNA polymerase to DNA during high-speed replication.</text>
</comment>
<evidence type="ECO:0000313" key="10">
    <source>
        <dbReference type="Proteomes" id="UP000001431"/>
    </source>
</evidence>
<dbReference type="HAMAP" id="MF_00317">
    <property type="entry name" value="DNApol_clamp_arch"/>
    <property type="match status" value="1"/>
</dbReference>
<dbReference type="GO" id="GO:0006275">
    <property type="term" value="P:regulation of DNA replication"/>
    <property type="evidence" value="ECO:0007669"/>
    <property type="project" value="UniProtKB-UniRule"/>
</dbReference>
<proteinExistence type="inferred from homology"/>
<dbReference type="InterPro" id="IPR046938">
    <property type="entry name" value="DNA_clamp_sf"/>
</dbReference>
<dbReference type="NCBIfam" id="TIGR00590">
    <property type="entry name" value="pcna"/>
    <property type="match status" value="1"/>
</dbReference>
<dbReference type="Gene3D" id="3.70.10.10">
    <property type="match status" value="1"/>
</dbReference>
<dbReference type="NCBIfam" id="NF002221">
    <property type="entry name" value="PRK01115.1-4"/>
    <property type="match status" value="1"/>
</dbReference>
<evidence type="ECO:0000259" key="8">
    <source>
        <dbReference type="Pfam" id="PF02747"/>
    </source>
</evidence>
<evidence type="ECO:0000256" key="5">
    <source>
        <dbReference type="RuleBase" id="RU003671"/>
    </source>
</evidence>
<dbReference type="PRINTS" id="PR00339">
    <property type="entry name" value="PCNACYCLIN"/>
</dbReference>
<dbReference type="InterPro" id="IPR022648">
    <property type="entry name" value="Pr_cel_nuc_antig_N"/>
</dbReference>
<keyword evidence="3 4" id="KW-0238">DNA-binding</keyword>
<dbReference type="CDD" id="cd00577">
    <property type="entry name" value="PCNA"/>
    <property type="match status" value="1"/>
</dbReference>
<dbReference type="InterPro" id="IPR000730">
    <property type="entry name" value="Pr_cel_nuc_antig"/>
</dbReference>
<dbReference type="InterPro" id="IPR022659">
    <property type="entry name" value="Pr_cel_nuc_antig_CS"/>
</dbReference>
<dbReference type="GO" id="GO:0030337">
    <property type="term" value="F:DNA polymerase processivity factor activity"/>
    <property type="evidence" value="ECO:0007669"/>
    <property type="project" value="UniProtKB-UniRule"/>
</dbReference>
<feature type="domain" description="Proliferating cell nuclear antigen PCNA C-terminal" evidence="8">
    <location>
        <begin position="144"/>
        <end position="262"/>
    </location>
</feature>
<dbReference type="InterPro" id="IPR022649">
    <property type="entry name" value="Pr_cel_nuc_antig_C"/>
</dbReference>
<dbReference type="KEGG" id="pcl:Pcal_0990"/>
<protein>
    <recommendedName>
        <fullName evidence="4">DNA polymerase sliding clamp</fullName>
    </recommendedName>
    <alternativeName>
        <fullName evidence="4">Proliferating cell nuclear antigen homolog</fullName>
        <shortName evidence="4">PCNA</shortName>
    </alternativeName>
</protein>
<dbReference type="GO" id="GO:0006272">
    <property type="term" value="P:leading strand elongation"/>
    <property type="evidence" value="ECO:0007669"/>
    <property type="project" value="TreeGrafter"/>
</dbReference>
<comment type="function">
    <text evidence="4">Sliding clamp subunit that acts as a moving platform for DNA processing. Responsible for tethering the catalytic subunit of DNA polymerase and other proteins to DNA during high-speed replication.</text>
</comment>
<accession>A3MUU8</accession>
<dbReference type="AlphaFoldDB" id="A3MUU8"/>
<keyword evidence="10" id="KW-1185">Reference proteome</keyword>
<dbReference type="GO" id="GO:0003677">
    <property type="term" value="F:DNA binding"/>
    <property type="evidence" value="ECO:0007669"/>
    <property type="project" value="UniProtKB-UniRule"/>
</dbReference>
<dbReference type="PANTHER" id="PTHR11352:SF0">
    <property type="entry name" value="PROLIFERATING CELL NUCLEAR ANTIGEN"/>
    <property type="match status" value="1"/>
</dbReference>
<gene>
    <name evidence="4" type="primary">pcn</name>
    <name evidence="9" type="ordered locus">Pcal_0990</name>
</gene>
<dbReference type="HOGENOM" id="CLU_043978_1_0_2"/>
<comment type="similarity">
    <text evidence="1 4 5">Belongs to the PCNA family.</text>
</comment>
<dbReference type="STRING" id="410359.Pcal_0990"/>
<evidence type="ECO:0000256" key="6">
    <source>
        <dbReference type="RuleBase" id="RU003673"/>
    </source>
</evidence>
<reference evidence="9" key="1">
    <citation type="submission" date="2007-02" db="EMBL/GenBank/DDBJ databases">
        <title>Complete sequence of Pyrobaculum calidifontis JCM 11548.</title>
        <authorList>
            <consortium name="US DOE Joint Genome Institute"/>
            <person name="Copeland A."/>
            <person name="Lucas S."/>
            <person name="Lapidus A."/>
            <person name="Barry K."/>
            <person name="Glavina del Rio T."/>
            <person name="Dalin E."/>
            <person name="Tice H."/>
            <person name="Pitluck S."/>
            <person name="Chain P."/>
            <person name="Malfatti S."/>
            <person name="Shin M."/>
            <person name="Vergez L."/>
            <person name="Schmutz J."/>
            <person name="Larimer F."/>
            <person name="Land M."/>
            <person name="Hauser L."/>
            <person name="Kyrpides N."/>
            <person name="Mikhailova N."/>
            <person name="Cozen A.E."/>
            <person name="Fitz-Gibbon S.T."/>
            <person name="House C.H."/>
            <person name="Saltikov C."/>
            <person name="Lowe T.M."/>
            <person name="Richardson P."/>
        </authorList>
    </citation>
    <scope>NUCLEOTIDE SEQUENCE [LARGE SCALE GENOMIC DNA]</scope>
    <source>
        <strain evidence="9">JCM 11548</strain>
    </source>
</reference>
<dbReference type="Proteomes" id="UP000001431">
    <property type="component" value="Chromosome"/>
</dbReference>
<dbReference type="eggNOG" id="arCOG00488">
    <property type="taxonomic scope" value="Archaea"/>
</dbReference>
<name>A3MUU8_PYRCJ</name>
<dbReference type="SUPFAM" id="SSF55979">
    <property type="entry name" value="DNA clamp"/>
    <property type="match status" value="2"/>
</dbReference>
<evidence type="ECO:0000256" key="4">
    <source>
        <dbReference type="HAMAP-Rule" id="MF_00317"/>
    </source>
</evidence>
<dbReference type="EMBL" id="CP000561">
    <property type="protein sequence ID" value="ABO08415.1"/>
    <property type="molecule type" value="Genomic_DNA"/>
</dbReference>
<dbReference type="PANTHER" id="PTHR11352">
    <property type="entry name" value="PROLIFERATING CELL NUCLEAR ANTIGEN"/>
    <property type="match status" value="1"/>
</dbReference>